<gene>
    <name evidence="1" type="ORF">RRG08_037802</name>
</gene>
<dbReference type="EMBL" id="JAWDGP010000122">
    <property type="protein sequence ID" value="KAK3803489.1"/>
    <property type="molecule type" value="Genomic_DNA"/>
</dbReference>
<reference evidence="1" key="1">
    <citation type="journal article" date="2023" name="G3 (Bethesda)">
        <title>A reference genome for the long-term kleptoplast-retaining sea slug Elysia crispata morphotype clarki.</title>
        <authorList>
            <person name="Eastman K.E."/>
            <person name="Pendleton A.L."/>
            <person name="Shaikh M.A."/>
            <person name="Suttiyut T."/>
            <person name="Ogas R."/>
            <person name="Tomko P."/>
            <person name="Gavelis G."/>
            <person name="Widhalm J.R."/>
            <person name="Wisecaver J.H."/>
        </authorList>
    </citation>
    <scope>NUCLEOTIDE SEQUENCE</scope>
    <source>
        <strain evidence="1">ECLA1</strain>
    </source>
</reference>
<dbReference type="Proteomes" id="UP001283361">
    <property type="component" value="Unassembled WGS sequence"/>
</dbReference>
<accession>A0AAE1EDC9</accession>
<organism evidence="1 2">
    <name type="scientific">Elysia crispata</name>
    <name type="common">lettuce slug</name>
    <dbReference type="NCBI Taxonomy" id="231223"/>
    <lineage>
        <taxon>Eukaryota</taxon>
        <taxon>Metazoa</taxon>
        <taxon>Spiralia</taxon>
        <taxon>Lophotrochozoa</taxon>
        <taxon>Mollusca</taxon>
        <taxon>Gastropoda</taxon>
        <taxon>Heterobranchia</taxon>
        <taxon>Euthyneura</taxon>
        <taxon>Panpulmonata</taxon>
        <taxon>Sacoglossa</taxon>
        <taxon>Placobranchoidea</taxon>
        <taxon>Plakobranchidae</taxon>
        <taxon>Elysia</taxon>
    </lineage>
</organism>
<protein>
    <submittedName>
        <fullName evidence="1">Uncharacterized protein</fullName>
    </submittedName>
</protein>
<sequence>METVYGCAKIYASYTNYRVWKKLPYPGCYCRATEAVQSVGVPRERVETRWREPRDAESLVRFHASVRGSRRGVNQVWGHRQLSVLDIHKDNLAIT</sequence>
<proteinExistence type="predicted"/>
<name>A0AAE1EDC9_9GAST</name>
<keyword evidence="2" id="KW-1185">Reference proteome</keyword>
<evidence type="ECO:0000313" key="2">
    <source>
        <dbReference type="Proteomes" id="UP001283361"/>
    </source>
</evidence>
<dbReference type="AlphaFoldDB" id="A0AAE1EDC9"/>
<comment type="caution">
    <text evidence="1">The sequence shown here is derived from an EMBL/GenBank/DDBJ whole genome shotgun (WGS) entry which is preliminary data.</text>
</comment>
<evidence type="ECO:0000313" key="1">
    <source>
        <dbReference type="EMBL" id="KAK3803489.1"/>
    </source>
</evidence>